<dbReference type="AlphaFoldDB" id="A0A5S9F2V7"/>
<dbReference type="KEGG" id="uam:UABAM_02451"/>
<protein>
    <recommendedName>
        <fullName evidence="3">16S/18S rRNA aminocarboxypropyltransferase Tsr3 C-terminal domain-containing protein</fullName>
    </recommendedName>
</protein>
<evidence type="ECO:0008006" key="3">
    <source>
        <dbReference type="Google" id="ProtNLM"/>
    </source>
</evidence>
<dbReference type="OrthoDB" id="267170at2"/>
<accession>A0A5S9F2V7</accession>
<sequence>MHKLDTIIRHEKESKKKCTIYPLKYREDLRFINANFIDNYDYEGYVLLHVDGEPLSVNDKDKPLLLVDASWRWADRIFTSEKINSLPRRSICGFVTAYPRKSNFYDDPDTGLASVEALYIASLMRGKEDLSLLDHYYWKQEFLEKNVEVIRMHRERVVE</sequence>
<proteinExistence type="predicted"/>
<dbReference type="EMBL" id="AP019860">
    <property type="protein sequence ID" value="BBM84095.1"/>
    <property type="molecule type" value="Genomic_DNA"/>
</dbReference>
<reference evidence="1 2" key="1">
    <citation type="submission" date="2019-08" db="EMBL/GenBank/DDBJ databases">
        <title>Complete genome sequence of Candidatus Uab amorphum.</title>
        <authorList>
            <person name="Shiratori T."/>
            <person name="Suzuki S."/>
            <person name="Kakizawa Y."/>
            <person name="Ishida K."/>
        </authorList>
    </citation>
    <scope>NUCLEOTIDE SEQUENCE [LARGE SCALE GENOMIC DNA]</scope>
    <source>
        <strain evidence="1 2">SRT547</strain>
    </source>
</reference>
<dbReference type="Proteomes" id="UP000326354">
    <property type="component" value="Chromosome"/>
</dbReference>
<keyword evidence="2" id="KW-1185">Reference proteome</keyword>
<evidence type="ECO:0000313" key="1">
    <source>
        <dbReference type="EMBL" id="BBM84095.1"/>
    </source>
</evidence>
<dbReference type="RefSeq" id="WP_151968271.1">
    <property type="nucleotide sequence ID" value="NZ_AP019860.1"/>
</dbReference>
<gene>
    <name evidence="1" type="ORF">UABAM_02451</name>
</gene>
<name>A0A5S9F2V7_UABAM</name>
<evidence type="ECO:0000313" key="2">
    <source>
        <dbReference type="Proteomes" id="UP000326354"/>
    </source>
</evidence>
<organism evidence="1 2">
    <name type="scientific">Uabimicrobium amorphum</name>
    <dbReference type="NCBI Taxonomy" id="2596890"/>
    <lineage>
        <taxon>Bacteria</taxon>
        <taxon>Pseudomonadati</taxon>
        <taxon>Planctomycetota</taxon>
        <taxon>Candidatus Uabimicrobiia</taxon>
        <taxon>Candidatus Uabimicrobiales</taxon>
        <taxon>Candidatus Uabimicrobiaceae</taxon>
        <taxon>Candidatus Uabimicrobium</taxon>
    </lineage>
</organism>